<proteinExistence type="predicted"/>
<dbReference type="AlphaFoldDB" id="A0A7S4JQM5"/>
<reference evidence="1" key="1">
    <citation type="submission" date="2021-01" db="EMBL/GenBank/DDBJ databases">
        <authorList>
            <person name="Corre E."/>
            <person name="Pelletier E."/>
            <person name="Niang G."/>
            <person name="Scheremetjew M."/>
            <person name="Finn R."/>
            <person name="Kale V."/>
            <person name="Holt S."/>
            <person name="Cochrane G."/>
            <person name="Meng A."/>
            <person name="Brown T."/>
            <person name="Cohen L."/>
        </authorList>
    </citation>
    <scope>NUCLEOTIDE SEQUENCE</scope>
    <source>
        <strain evidence="1">Isolate 1302-5</strain>
    </source>
</reference>
<evidence type="ECO:0000313" key="1">
    <source>
        <dbReference type="EMBL" id="CAE2270916.1"/>
    </source>
</evidence>
<dbReference type="EMBL" id="HBKQ01046325">
    <property type="protein sequence ID" value="CAE2270916.1"/>
    <property type="molecule type" value="Transcribed_RNA"/>
</dbReference>
<name>A0A7S4JQM5_9STRA</name>
<sequence length="156" mass="18009">MERANSKRDGRCQINLEEGARAAKQQQRRIVRMKIKLKRRQDEVIKIRDEKKENGLFLFSERCEATDRFCRGEFLSEESLDSHERKRMNDFPVGMRSRDRMAIIAPQPGGILAADGYRKNRLNTPLYLPIEADAGALGLERAICRGKFNRKGKNDA</sequence>
<gene>
    <name evidence="1" type="ORF">OAUR00152_LOCUS31941</name>
</gene>
<protein>
    <submittedName>
        <fullName evidence="1">Uncharacterized protein</fullName>
    </submittedName>
</protein>
<accession>A0A7S4JQM5</accession>
<organism evidence="1">
    <name type="scientific">Odontella aurita</name>
    <dbReference type="NCBI Taxonomy" id="265563"/>
    <lineage>
        <taxon>Eukaryota</taxon>
        <taxon>Sar</taxon>
        <taxon>Stramenopiles</taxon>
        <taxon>Ochrophyta</taxon>
        <taxon>Bacillariophyta</taxon>
        <taxon>Mediophyceae</taxon>
        <taxon>Biddulphiophycidae</taxon>
        <taxon>Eupodiscales</taxon>
        <taxon>Odontellaceae</taxon>
        <taxon>Odontella</taxon>
    </lineage>
</organism>